<accession>A0A0A9A869</accession>
<protein>
    <submittedName>
        <fullName evidence="2">Uncharacterized protein</fullName>
    </submittedName>
</protein>
<feature type="region of interest" description="Disordered" evidence="1">
    <location>
        <begin position="1"/>
        <end position="62"/>
    </location>
</feature>
<sequence length="100" mass="10886">MKSAPDQLGRVRPRFLSPRVVGGTSDSLTGTPPLSASPTATTSSSAPLAPPSAPPLHSHRHRLLRPAHTMDLCRHCCPRVHNHRPLPRYCCRLLTCATHL</sequence>
<dbReference type="EMBL" id="GBRH01250604">
    <property type="protein sequence ID" value="JAD47291.1"/>
    <property type="molecule type" value="Transcribed_RNA"/>
</dbReference>
<reference evidence="2" key="2">
    <citation type="journal article" date="2015" name="Data Brief">
        <title>Shoot transcriptome of the giant reed, Arundo donax.</title>
        <authorList>
            <person name="Barrero R.A."/>
            <person name="Guerrero F.D."/>
            <person name="Moolhuijzen P."/>
            <person name="Goolsby J.A."/>
            <person name="Tidwell J."/>
            <person name="Bellgard S.E."/>
            <person name="Bellgard M.I."/>
        </authorList>
    </citation>
    <scope>NUCLEOTIDE SEQUENCE</scope>
    <source>
        <tissue evidence="2">Shoot tissue taken approximately 20 cm above the soil surface</tissue>
    </source>
</reference>
<name>A0A0A9A869_ARUDO</name>
<reference evidence="2" key="1">
    <citation type="submission" date="2014-09" db="EMBL/GenBank/DDBJ databases">
        <authorList>
            <person name="Magalhaes I.L.F."/>
            <person name="Oliveira U."/>
            <person name="Santos F.R."/>
            <person name="Vidigal T.H.D.A."/>
            <person name="Brescovit A.D."/>
            <person name="Santos A.J."/>
        </authorList>
    </citation>
    <scope>NUCLEOTIDE SEQUENCE</scope>
    <source>
        <tissue evidence="2">Shoot tissue taken approximately 20 cm above the soil surface</tissue>
    </source>
</reference>
<evidence type="ECO:0000256" key="1">
    <source>
        <dbReference type="SAM" id="MobiDB-lite"/>
    </source>
</evidence>
<proteinExistence type="predicted"/>
<dbReference type="AlphaFoldDB" id="A0A0A9A869"/>
<organism evidence="2">
    <name type="scientific">Arundo donax</name>
    <name type="common">Giant reed</name>
    <name type="synonym">Donax arundinaceus</name>
    <dbReference type="NCBI Taxonomy" id="35708"/>
    <lineage>
        <taxon>Eukaryota</taxon>
        <taxon>Viridiplantae</taxon>
        <taxon>Streptophyta</taxon>
        <taxon>Embryophyta</taxon>
        <taxon>Tracheophyta</taxon>
        <taxon>Spermatophyta</taxon>
        <taxon>Magnoliopsida</taxon>
        <taxon>Liliopsida</taxon>
        <taxon>Poales</taxon>
        <taxon>Poaceae</taxon>
        <taxon>PACMAD clade</taxon>
        <taxon>Arundinoideae</taxon>
        <taxon>Arundineae</taxon>
        <taxon>Arundo</taxon>
    </lineage>
</organism>
<evidence type="ECO:0000313" key="2">
    <source>
        <dbReference type="EMBL" id="JAD47291.1"/>
    </source>
</evidence>
<feature type="compositionally biased region" description="Low complexity" evidence="1">
    <location>
        <begin position="27"/>
        <end position="47"/>
    </location>
</feature>